<keyword evidence="3" id="KW-1185">Reference proteome</keyword>
<keyword evidence="1" id="KW-0472">Membrane</keyword>
<dbReference type="Proteomes" id="UP000557717">
    <property type="component" value="Unassembled WGS sequence"/>
</dbReference>
<keyword evidence="1" id="KW-0812">Transmembrane</keyword>
<gene>
    <name evidence="2" type="ORF">HNR46_002766</name>
</gene>
<name>A0A840VFD1_9BACT</name>
<evidence type="ECO:0000313" key="3">
    <source>
        <dbReference type="Proteomes" id="UP000557717"/>
    </source>
</evidence>
<accession>A0A840VFD1</accession>
<comment type="caution">
    <text evidence="2">The sequence shown here is derived from an EMBL/GenBank/DDBJ whole genome shotgun (WGS) entry which is preliminary data.</text>
</comment>
<feature type="transmembrane region" description="Helical" evidence="1">
    <location>
        <begin position="369"/>
        <end position="388"/>
    </location>
</feature>
<keyword evidence="1" id="KW-1133">Transmembrane helix</keyword>
<proteinExistence type="predicted"/>
<evidence type="ECO:0000256" key="1">
    <source>
        <dbReference type="SAM" id="Phobius"/>
    </source>
</evidence>
<sequence>MIRIEHPRLAGAVVALGVGLLMLAGTPSIPALERADRRVFSGLYGGNPEIEGMGSATDPRQIVRAAPPAEVEPLSLLTLEEDPEGWFEAMPPPPSDVAVVLARLHGAGLSHLGFGYPLQWEEPDVLALQAMRGVMDRFDGLVLGFPLKDSTAGEPVAAPFLRASIDEDRVSGDVTELPVVNAVRGVAPELGGRRTLAGFTRLESEKEESERTYLLARWGDRVVFSLPLALEIARLELPFDEVDIEVGQVIRLGANGPRIPIDFRGRARLPEEIPEVNRVPLKAVIEESVPSEVLEGRHPVLVADGRVLAPKEDVAWASGVAAVDALIRSAPVRTSLTPVPRFHGLAELGLLLGGALMSAGLMRGRMIELRAATAAGLTVGLVVLSAVVLRQAHLHPPLLALAVLPLSAFLASEYARWSNRVGVVKSDEQETLVEKAAAAAKKKPRRKRKR</sequence>
<dbReference type="AlphaFoldDB" id="A0A840VFD1"/>
<evidence type="ECO:0000313" key="2">
    <source>
        <dbReference type="EMBL" id="MBB5352520.1"/>
    </source>
</evidence>
<dbReference type="RefSeq" id="WP_184019624.1">
    <property type="nucleotide sequence ID" value="NZ_JACHFD010000013.1"/>
</dbReference>
<reference evidence="2 3" key="1">
    <citation type="submission" date="2020-08" db="EMBL/GenBank/DDBJ databases">
        <title>Genomic Encyclopedia of Type Strains, Phase IV (KMG-IV): sequencing the most valuable type-strain genomes for metagenomic binning, comparative biology and taxonomic classification.</title>
        <authorList>
            <person name="Goeker M."/>
        </authorList>
    </citation>
    <scope>NUCLEOTIDE SEQUENCE [LARGE SCALE GENOMIC DNA]</scope>
    <source>
        <strain evidence="2 3">YC6886</strain>
    </source>
</reference>
<organism evidence="2 3">
    <name type="scientific">Haloferula luteola</name>
    <dbReference type="NCBI Taxonomy" id="595692"/>
    <lineage>
        <taxon>Bacteria</taxon>
        <taxon>Pseudomonadati</taxon>
        <taxon>Verrucomicrobiota</taxon>
        <taxon>Verrucomicrobiia</taxon>
        <taxon>Verrucomicrobiales</taxon>
        <taxon>Verrucomicrobiaceae</taxon>
        <taxon>Haloferula</taxon>
    </lineage>
</organism>
<evidence type="ECO:0008006" key="4">
    <source>
        <dbReference type="Google" id="ProtNLM"/>
    </source>
</evidence>
<protein>
    <recommendedName>
        <fullName evidence="4">CHASE2 domain-containing protein</fullName>
    </recommendedName>
</protein>
<dbReference type="EMBL" id="JACHFD010000013">
    <property type="protein sequence ID" value="MBB5352520.1"/>
    <property type="molecule type" value="Genomic_DNA"/>
</dbReference>